<evidence type="ECO:0000256" key="1">
    <source>
        <dbReference type="SAM" id="MobiDB-lite"/>
    </source>
</evidence>
<keyword evidence="4" id="KW-1185">Reference proteome</keyword>
<evidence type="ECO:0000313" key="3">
    <source>
        <dbReference type="EMBL" id="SEU09568.1"/>
    </source>
</evidence>
<name>A0A1I0JJ29_9BACT</name>
<accession>A0A1I0JJ29</accession>
<dbReference type="EMBL" id="FOIJ01000007">
    <property type="protein sequence ID" value="SEU09568.1"/>
    <property type="molecule type" value="Genomic_DNA"/>
</dbReference>
<reference evidence="4" key="1">
    <citation type="submission" date="2016-10" db="EMBL/GenBank/DDBJ databases">
        <authorList>
            <person name="Varghese N."/>
            <person name="Submissions S."/>
        </authorList>
    </citation>
    <scope>NUCLEOTIDE SEQUENCE [LARGE SCALE GENOMIC DNA]</scope>
    <source>
        <strain evidence="4">DSM 16858</strain>
    </source>
</reference>
<feature type="region of interest" description="Disordered" evidence="1">
    <location>
        <begin position="18"/>
        <end position="44"/>
    </location>
</feature>
<evidence type="ECO:0000313" key="4">
    <source>
        <dbReference type="Proteomes" id="UP000199181"/>
    </source>
</evidence>
<evidence type="ECO:0000259" key="2">
    <source>
        <dbReference type="Pfam" id="PF23981"/>
    </source>
</evidence>
<gene>
    <name evidence="3" type="ORF">SAMN05443639_107275</name>
</gene>
<organism evidence="3 4">
    <name type="scientific">Stigmatella erecta</name>
    <dbReference type="NCBI Taxonomy" id="83460"/>
    <lineage>
        <taxon>Bacteria</taxon>
        <taxon>Pseudomonadati</taxon>
        <taxon>Myxococcota</taxon>
        <taxon>Myxococcia</taxon>
        <taxon>Myxococcales</taxon>
        <taxon>Cystobacterineae</taxon>
        <taxon>Archangiaceae</taxon>
        <taxon>Stigmatella</taxon>
    </lineage>
</organism>
<dbReference type="RefSeq" id="WP_245767530.1">
    <property type="nucleotide sequence ID" value="NZ_FOIJ01000007.1"/>
</dbReference>
<proteinExistence type="predicted"/>
<sequence>MVGALVCACTVRDPVAQVRDGEDASVPDEDEDGGLPPPPPPPEDWVTYCQGSGPPVLVGEGGSGPSVCSGVLAQQAFAHALCACEALALSAPLRVDAFRGSEGPYTTGEKAGALGVNGDLTSDNVVDVGGAVRAGGLIRMGFSLAVGDALHGGGALLGNGTFTVAKDAQVRGNVGVGSLTVGGRLTVPAGNTLTGAIQAAEVLRQPVEVPVPCGCAPAGPLDIAGLVANHAQENHNADIGLEPSELDGFTGSRRLELPCGRFYLNRISGQGGLTLVAQGRTALFVGGGVSLGDQLAVDVQGPGAELDLFIAGNVSVTGPLRLGSGTKLPRMRVYIAGPGTLTVEVDSALTGHLYAPQVLLRLSGNADVFGSVLVRRVEASSTALFHQDLDVLHAADACVSSSTR</sequence>
<dbReference type="Pfam" id="PF23981">
    <property type="entry name" value="DUF7305"/>
    <property type="match status" value="1"/>
</dbReference>
<dbReference type="AlphaFoldDB" id="A0A1I0JJ29"/>
<feature type="domain" description="DUF7305" evidence="2">
    <location>
        <begin position="224"/>
        <end position="388"/>
    </location>
</feature>
<dbReference type="InterPro" id="IPR055729">
    <property type="entry name" value="DUF7305"/>
</dbReference>
<feature type="compositionally biased region" description="Acidic residues" evidence="1">
    <location>
        <begin position="23"/>
        <end position="33"/>
    </location>
</feature>
<protein>
    <recommendedName>
        <fullName evidence="2">DUF7305 domain-containing protein</fullName>
    </recommendedName>
</protein>
<dbReference type="Proteomes" id="UP000199181">
    <property type="component" value="Unassembled WGS sequence"/>
</dbReference>